<feature type="binding site" evidence="2">
    <location>
        <position position="325"/>
    </location>
    <ligand>
        <name>substrate</name>
    </ligand>
</feature>
<keyword evidence="1 2" id="KW-0808">Transferase</keyword>
<dbReference type="EC" id="2.3.1.31" evidence="2"/>
<organism evidence="5 6">
    <name type="scientific">Natronogracilivirga saccharolytica</name>
    <dbReference type="NCBI Taxonomy" id="2812953"/>
    <lineage>
        <taxon>Bacteria</taxon>
        <taxon>Pseudomonadati</taxon>
        <taxon>Balneolota</taxon>
        <taxon>Balneolia</taxon>
        <taxon>Balneolales</taxon>
        <taxon>Cyclonatronaceae</taxon>
        <taxon>Natronogracilivirga</taxon>
    </lineage>
</organism>
<evidence type="ECO:0000313" key="6">
    <source>
        <dbReference type="Proteomes" id="UP000673975"/>
    </source>
</evidence>
<feature type="domain" description="AB hydrolase-1" evidence="4">
    <location>
        <begin position="43"/>
        <end position="329"/>
    </location>
</feature>
<evidence type="ECO:0000256" key="3">
    <source>
        <dbReference type="PIRSR" id="PIRSR000443-1"/>
    </source>
</evidence>
<dbReference type="PIRSF" id="PIRSF000443">
    <property type="entry name" value="Homoser_Ac_trans"/>
    <property type="match status" value="1"/>
</dbReference>
<keyword evidence="2" id="KW-0963">Cytoplasm</keyword>
<evidence type="ECO:0000256" key="1">
    <source>
        <dbReference type="ARBA" id="ARBA00022679"/>
    </source>
</evidence>
<dbReference type="Proteomes" id="UP000673975">
    <property type="component" value="Unassembled WGS sequence"/>
</dbReference>
<dbReference type="InterPro" id="IPR000073">
    <property type="entry name" value="AB_hydrolase_1"/>
</dbReference>
<feature type="active site" description="Nucleophile" evidence="2 3">
    <location>
        <position position="139"/>
    </location>
</feature>
<dbReference type="GO" id="GO:0004414">
    <property type="term" value="F:homoserine O-acetyltransferase activity"/>
    <property type="evidence" value="ECO:0007669"/>
    <property type="project" value="UniProtKB-UniRule"/>
</dbReference>
<comment type="caution">
    <text evidence="5">The sequence shown here is derived from an EMBL/GenBank/DDBJ whole genome shotgun (WGS) entry which is preliminary data.</text>
</comment>
<dbReference type="Gene3D" id="3.40.50.1820">
    <property type="entry name" value="alpha/beta hydrolase"/>
    <property type="match status" value="1"/>
</dbReference>
<name>A0A8J7RUX0_9BACT</name>
<dbReference type="AlphaFoldDB" id="A0A8J7RUX0"/>
<dbReference type="UniPathway" id="UPA00051">
    <property type="reaction ID" value="UER00074"/>
</dbReference>
<comment type="catalytic activity">
    <reaction evidence="2">
        <text>L-homoserine + acetyl-CoA = O-acetyl-L-homoserine + CoA</text>
        <dbReference type="Rhea" id="RHEA:13701"/>
        <dbReference type="ChEBI" id="CHEBI:57287"/>
        <dbReference type="ChEBI" id="CHEBI:57288"/>
        <dbReference type="ChEBI" id="CHEBI:57476"/>
        <dbReference type="ChEBI" id="CHEBI:57716"/>
        <dbReference type="EC" id="2.3.1.31"/>
    </reaction>
</comment>
<dbReference type="InterPro" id="IPR008220">
    <property type="entry name" value="HAT_MetX-like"/>
</dbReference>
<comment type="similarity">
    <text evidence="2">Belongs to the AB hydrolase superfamily. MetX family.</text>
</comment>
<proteinExistence type="inferred from homology"/>
<evidence type="ECO:0000313" key="5">
    <source>
        <dbReference type="EMBL" id="MBP3193407.1"/>
    </source>
</evidence>
<feature type="active site" evidence="2 3">
    <location>
        <position position="324"/>
    </location>
</feature>
<comment type="function">
    <text evidence="2">Transfers an acetyl group from acetyl-CoA to L-homoserine, forming acetyl-L-homoserine.</text>
</comment>
<dbReference type="GO" id="GO:0009092">
    <property type="term" value="P:homoserine metabolic process"/>
    <property type="evidence" value="ECO:0007669"/>
    <property type="project" value="TreeGrafter"/>
</dbReference>
<feature type="binding site" evidence="2">
    <location>
        <position position="207"/>
    </location>
    <ligand>
        <name>substrate</name>
    </ligand>
</feature>
<evidence type="ECO:0000259" key="4">
    <source>
        <dbReference type="Pfam" id="PF00561"/>
    </source>
</evidence>
<keyword evidence="2" id="KW-0028">Amino-acid biosynthesis</keyword>
<dbReference type="NCBIfam" id="TIGR01392">
    <property type="entry name" value="homoserO_Ac_trn"/>
    <property type="match status" value="1"/>
</dbReference>
<dbReference type="NCBIfam" id="NF001209">
    <property type="entry name" value="PRK00175.1"/>
    <property type="match status" value="1"/>
</dbReference>
<dbReference type="GO" id="GO:0005737">
    <property type="term" value="C:cytoplasm"/>
    <property type="evidence" value="ECO:0007669"/>
    <property type="project" value="UniProtKB-SubCell"/>
</dbReference>
<comment type="pathway">
    <text evidence="2">Amino-acid biosynthesis; L-methionine biosynthesis via de novo pathway; O-acetyl-L-homoserine from L-homoserine: step 1/1.</text>
</comment>
<comment type="subunit">
    <text evidence="2">Homodimer.</text>
</comment>
<keyword evidence="2" id="KW-0486">Methionine biosynthesis</keyword>
<protein>
    <recommendedName>
        <fullName evidence="2">Homoserine O-acetyltransferase</fullName>
        <shortName evidence="2">HAT</shortName>
        <ecNumber evidence="2">2.3.1.31</ecNumber>
    </recommendedName>
    <alternativeName>
        <fullName evidence="2">Homoserine transacetylase</fullName>
        <shortName evidence="2">HTA</shortName>
    </alternativeName>
</protein>
<sequence>MSKNTGTLIYRDPDPFVTESGFAFPELEIAYKTWGKPNPEMSNVVVVFHALTGHASADEWLQGFFGEGKLLDPEEHYIICSNVLGSCYGTTGPLSVNPETGNRYGGDFPEITIRDMVRVQQRLLDHLKVNRVRFAIGASMGGMQALEFAVMDDRAEQVLLIAMGKAHSAWAIGVGEAQRKAIFADPKWRNGYYPADDPPADGLSAARMMGMITYRSAESFERRFGRKPQEGKSCFQVESYLNYQGDKLVERFDAVTYVRLTSAMDTHDVSRGRGSYEDVLGSITIPVLVVGISSDVLYPVHEQKELVSLLGNGRYAELTSDNGHDAFLIEFDAIQSLVKHHFPEISRKYHLSVT</sequence>
<dbReference type="GO" id="GO:0009086">
    <property type="term" value="P:methionine biosynthetic process"/>
    <property type="evidence" value="ECO:0007669"/>
    <property type="project" value="UniProtKB-UniRule"/>
</dbReference>
<dbReference type="EMBL" id="JAFIDN010000010">
    <property type="protein sequence ID" value="MBP3193407.1"/>
    <property type="molecule type" value="Genomic_DNA"/>
</dbReference>
<dbReference type="InterPro" id="IPR029058">
    <property type="entry name" value="AB_hydrolase_fold"/>
</dbReference>
<gene>
    <name evidence="5" type="primary">metX</name>
    <name evidence="2" type="synonym">metXA</name>
    <name evidence="5" type="ORF">NATSA_12080</name>
</gene>
<reference evidence="5" key="1">
    <citation type="submission" date="2021-02" db="EMBL/GenBank/DDBJ databases">
        <title>Natronogracilivirga saccharolytica gen. nov. sp. nov. a new anaerobic, haloalkiliphilic carbohydrate-fermenting bacterium from soda lake and proposing of Cyclonatronumiaceae fam. nov. in the phylum Balneolaeota.</title>
        <authorList>
            <person name="Zhilina T.N."/>
            <person name="Sorokin D.Y."/>
            <person name="Zavarzina D.G."/>
            <person name="Toshchakov S.V."/>
            <person name="Kublanov I.V."/>
        </authorList>
    </citation>
    <scope>NUCLEOTIDE SEQUENCE</scope>
    <source>
        <strain evidence="5">Z-1702</strain>
    </source>
</reference>
<dbReference type="RefSeq" id="WP_210512864.1">
    <property type="nucleotide sequence ID" value="NZ_JAFIDN010000010.1"/>
</dbReference>
<feature type="active site" evidence="2 3">
    <location>
        <position position="295"/>
    </location>
</feature>
<keyword evidence="2 5" id="KW-0012">Acyltransferase</keyword>
<dbReference type="SUPFAM" id="SSF53474">
    <property type="entry name" value="alpha/beta-Hydrolases"/>
    <property type="match status" value="1"/>
</dbReference>
<accession>A0A8J7RUX0</accession>
<dbReference type="Pfam" id="PF00561">
    <property type="entry name" value="Abhydrolase_1"/>
    <property type="match status" value="1"/>
</dbReference>
<comment type="caution">
    <text evidence="2">Lacks conserved residue(s) required for the propagation of feature annotation.</text>
</comment>
<dbReference type="HAMAP" id="MF_00296">
    <property type="entry name" value="MetX_acyltransf"/>
    <property type="match status" value="1"/>
</dbReference>
<keyword evidence="6" id="KW-1185">Reference proteome</keyword>
<comment type="subcellular location">
    <subcellularLocation>
        <location evidence="2">Cytoplasm</location>
    </subcellularLocation>
</comment>
<dbReference type="PANTHER" id="PTHR32268:SF11">
    <property type="entry name" value="HOMOSERINE O-ACETYLTRANSFERASE"/>
    <property type="match status" value="1"/>
</dbReference>
<dbReference type="PANTHER" id="PTHR32268">
    <property type="entry name" value="HOMOSERINE O-ACETYLTRANSFERASE"/>
    <property type="match status" value="1"/>
</dbReference>
<evidence type="ECO:0000256" key="2">
    <source>
        <dbReference type="HAMAP-Rule" id="MF_00296"/>
    </source>
</evidence>